<evidence type="ECO:0000256" key="1">
    <source>
        <dbReference type="ARBA" id="ARBA00023125"/>
    </source>
</evidence>
<dbReference type="Proteomes" id="UP001479933">
    <property type="component" value="Chromosome"/>
</dbReference>
<organism evidence="4 5">
    <name type="scientific">Gordonia hydrophobica</name>
    <dbReference type="NCBI Taxonomy" id="40516"/>
    <lineage>
        <taxon>Bacteria</taxon>
        <taxon>Bacillati</taxon>
        <taxon>Actinomycetota</taxon>
        <taxon>Actinomycetes</taxon>
        <taxon>Mycobacteriales</taxon>
        <taxon>Gordoniaceae</taxon>
        <taxon>Gordonia</taxon>
    </lineage>
</organism>
<dbReference type="PANTHER" id="PTHR30055">
    <property type="entry name" value="HTH-TYPE TRANSCRIPTIONAL REGULATOR RUTR"/>
    <property type="match status" value="1"/>
</dbReference>
<reference evidence="4 5" key="1">
    <citation type="journal article" date="2023" name="Virus Evol.">
        <title>Computational host range prediction-The good, the bad, and the ugly.</title>
        <authorList>
            <person name="Howell A.A."/>
            <person name="Versoza C.J."/>
            <person name="Pfeifer S.P."/>
        </authorList>
    </citation>
    <scope>NUCLEOTIDE SEQUENCE [LARGE SCALE GENOMIC DNA]</scope>
    <source>
        <strain evidence="4 5">1610/1b</strain>
    </source>
</reference>
<dbReference type="RefSeq" id="WP_066168087.1">
    <property type="nucleotide sequence ID" value="NZ_CP136137.1"/>
</dbReference>
<dbReference type="Pfam" id="PF17918">
    <property type="entry name" value="TetR_C_15"/>
    <property type="match status" value="1"/>
</dbReference>
<keyword evidence="1 2" id="KW-0238">DNA-binding</keyword>
<dbReference type="InterPro" id="IPR041669">
    <property type="entry name" value="TetR_C_15"/>
</dbReference>
<name>A0ABZ2U7V8_9ACTN</name>
<accession>A0ABZ2U7V8</accession>
<feature type="domain" description="HTH tetR-type" evidence="3">
    <location>
        <begin position="1"/>
        <end position="47"/>
    </location>
</feature>
<proteinExistence type="predicted"/>
<dbReference type="InterPro" id="IPR050109">
    <property type="entry name" value="HTH-type_TetR-like_transc_reg"/>
</dbReference>
<evidence type="ECO:0000313" key="4">
    <source>
        <dbReference type="EMBL" id="WYY09700.1"/>
    </source>
</evidence>
<protein>
    <submittedName>
        <fullName evidence="4">TetR/AcrR family transcriptional regulator</fullName>
    </submittedName>
</protein>
<evidence type="ECO:0000259" key="3">
    <source>
        <dbReference type="PROSITE" id="PS50977"/>
    </source>
</evidence>
<dbReference type="InterPro" id="IPR009057">
    <property type="entry name" value="Homeodomain-like_sf"/>
</dbReference>
<dbReference type="PROSITE" id="PS50977">
    <property type="entry name" value="HTH_TETR_2"/>
    <property type="match status" value="1"/>
</dbReference>
<dbReference type="InterPro" id="IPR001647">
    <property type="entry name" value="HTH_TetR"/>
</dbReference>
<feature type="DNA-binding region" description="H-T-H motif" evidence="2">
    <location>
        <begin position="10"/>
        <end position="29"/>
    </location>
</feature>
<dbReference type="PANTHER" id="PTHR30055:SF226">
    <property type="entry name" value="HTH-TYPE TRANSCRIPTIONAL REGULATOR PKSA"/>
    <property type="match status" value="1"/>
</dbReference>
<dbReference type="SUPFAM" id="SSF46689">
    <property type="entry name" value="Homeodomain-like"/>
    <property type="match status" value="1"/>
</dbReference>
<dbReference type="Gene3D" id="1.10.357.10">
    <property type="entry name" value="Tetracycline Repressor, domain 2"/>
    <property type="match status" value="1"/>
</dbReference>
<evidence type="ECO:0000313" key="5">
    <source>
        <dbReference type="Proteomes" id="UP001479933"/>
    </source>
</evidence>
<evidence type="ECO:0000256" key="2">
    <source>
        <dbReference type="PROSITE-ProRule" id="PRU00335"/>
    </source>
</evidence>
<sequence>MFDREGLSATTNRIAARAGYSVGSLYQYFADKTALLEALATRHVDEAAGAVRAILVEARTDPPSLDQLMASLVDAIIASHDDRRGLHAIMHRTASRTGAAARRVERFEAETVPEIAFHLVRAGRGAPDPALAASAIVTGIDGYLHRVFLVTGDRAEFHRVVGGLVDLHAPASSRTSETTESS</sequence>
<gene>
    <name evidence="4" type="ORF">RVF87_20250</name>
</gene>
<dbReference type="EMBL" id="CP136137">
    <property type="protein sequence ID" value="WYY09700.1"/>
    <property type="molecule type" value="Genomic_DNA"/>
</dbReference>
<dbReference type="Pfam" id="PF00440">
    <property type="entry name" value="TetR_N"/>
    <property type="match status" value="1"/>
</dbReference>
<keyword evidence="5" id="KW-1185">Reference proteome</keyword>